<name>A0A7S9SU71_9VIRU</name>
<organism evidence="1">
    <name type="scientific">Virus NIOZ-UU157</name>
    <dbReference type="NCBI Taxonomy" id="2763269"/>
    <lineage>
        <taxon>Viruses</taxon>
    </lineage>
</organism>
<proteinExistence type="predicted"/>
<protein>
    <submittedName>
        <fullName evidence="1">Uncharacterized protein</fullName>
    </submittedName>
</protein>
<evidence type="ECO:0000313" key="1">
    <source>
        <dbReference type="EMBL" id="QPI16427.1"/>
    </source>
</evidence>
<accession>A0A7S9SU71</accession>
<dbReference type="EMBL" id="MW030560">
    <property type="protein sequence ID" value="QPI16427.1"/>
    <property type="molecule type" value="Genomic_DNA"/>
</dbReference>
<sequence>MEDLQVGDEVIVRGLDLNYMQIVRPPKQKQYKDYNGAPYMGWTASVCNRINSKFGQRFGDLDDKQNVRFDFDYKSIWLVKRGDNN</sequence>
<gene>
    <name evidence="1" type="ORF">NIOZUU157_00320</name>
</gene>
<reference evidence="1" key="1">
    <citation type="submission" date="2020-08" db="EMBL/GenBank/DDBJ databases">
        <title>Bridging the membrane lipid divide: bacteria of the FCB group superphylum have the potential to synthesize archaeal ether lipids.</title>
        <authorList>
            <person name="Villanueva L."/>
            <person name="von Meijenfeldt F.A.B."/>
            <person name="Westbye A.B."/>
            <person name="Yadav S."/>
            <person name="Hopmans E.C."/>
            <person name="Dutilh B.E."/>
            <person name="Sinninghe Damste J.S."/>
        </authorList>
    </citation>
    <scope>NUCLEOTIDE SEQUENCE</scope>
    <source>
        <strain evidence="1">NIOZ-UU157</strain>
    </source>
</reference>